<evidence type="ECO:0000313" key="2">
    <source>
        <dbReference type="WBParaSite" id="nRc.2.0.1.t20119-RA"/>
    </source>
</evidence>
<sequence length="131" mass="14400">MDYRGRASITVHVSAINKFYRNGGSDRCDSSRHLSVVKCPASYTASKLLTSRNKSTLLPRTTNGKFSGSRGDACIKNSSHHVSKALNELGITQSLKAYKVYCNDTNTLFEDKSFAFGQYVSDNPLIIILGD</sequence>
<keyword evidence="1" id="KW-1185">Reference proteome</keyword>
<name>A0A915J1Y4_ROMCU</name>
<evidence type="ECO:0000313" key="1">
    <source>
        <dbReference type="Proteomes" id="UP000887565"/>
    </source>
</evidence>
<organism evidence="1 2">
    <name type="scientific">Romanomermis culicivorax</name>
    <name type="common">Nematode worm</name>
    <dbReference type="NCBI Taxonomy" id="13658"/>
    <lineage>
        <taxon>Eukaryota</taxon>
        <taxon>Metazoa</taxon>
        <taxon>Ecdysozoa</taxon>
        <taxon>Nematoda</taxon>
        <taxon>Enoplea</taxon>
        <taxon>Dorylaimia</taxon>
        <taxon>Mermithida</taxon>
        <taxon>Mermithoidea</taxon>
        <taxon>Mermithidae</taxon>
        <taxon>Romanomermis</taxon>
    </lineage>
</organism>
<dbReference type="AlphaFoldDB" id="A0A915J1Y4"/>
<proteinExistence type="predicted"/>
<accession>A0A915J1Y4</accession>
<dbReference type="WBParaSite" id="nRc.2.0.1.t20119-RA">
    <property type="protein sequence ID" value="nRc.2.0.1.t20119-RA"/>
    <property type="gene ID" value="nRc.2.0.1.g20119"/>
</dbReference>
<reference evidence="2" key="1">
    <citation type="submission" date="2022-11" db="UniProtKB">
        <authorList>
            <consortium name="WormBaseParasite"/>
        </authorList>
    </citation>
    <scope>IDENTIFICATION</scope>
</reference>
<dbReference type="Proteomes" id="UP000887565">
    <property type="component" value="Unplaced"/>
</dbReference>
<protein>
    <submittedName>
        <fullName evidence="2">Uncharacterized protein</fullName>
    </submittedName>
</protein>